<protein>
    <submittedName>
        <fullName evidence="1">Uncharacterized protein</fullName>
    </submittedName>
</protein>
<proteinExistence type="predicted"/>
<evidence type="ECO:0000313" key="2">
    <source>
        <dbReference type="Proteomes" id="UP001234202"/>
    </source>
</evidence>
<reference evidence="1" key="1">
    <citation type="submission" date="2023-04" db="EMBL/GenBank/DDBJ databases">
        <title>Draft Genome sequencing of Naganishia species isolated from polar environments using Oxford Nanopore Technology.</title>
        <authorList>
            <person name="Leo P."/>
            <person name="Venkateswaran K."/>
        </authorList>
    </citation>
    <scope>NUCLEOTIDE SEQUENCE</scope>
    <source>
        <strain evidence="1">DBVPG 5303</strain>
    </source>
</reference>
<organism evidence="1 2">
    <name type="scientific">Naganishia onofrii</name>
    <dbReference type="NCBI Taxonomy" id="1851511"/>
    <lineage>
        <taxon>Eukaryota</taxon>
        <taxon>Fungi</taxon>
        <taxon>Dikarya</taxon>
        <taxon>Basidiomycota</taxon>
        <taxon>Agaricomycotina</taxon>
        <taxon>Tremellomycetes</taxon>
        <taxon>Filobasidiales</taxon>
        <taxon>Filobasidiaceae</taxon>
        <taxon>Naganishia</taxon>
    </lineage>
</organism>
<sequence>MARAITDPTQLLSHQSALADRSNELSIALNARLTERDTVDRAVERLRALVPRVSAVRESVDGRIKEEQEDGGMLGLRGTQAPTTKGMEEGERQGGLVERVAQVYETSERIGGKVARLDGRMGRVREAVARVGEVMELKNALQIMRDSIPQEDWESATRACKRAMDIPTSVTSGAFAARVIPTPMDPSPPPAQLSALRDSLLATFSSHFRSAAEARDEQGTSRFFRLFPMIGAEEQGLGVYADFVVTLVKTKGAFTGAAQETRASSPLFYITNLTTLLESIALIIDQHQPVVEKYYGEGKMRVVVGRLQAEGDKGVKSLVEGWEEERRVGRLISETKQSHFSYLTNPIHYLSTQSAAQNNLSPNLASSTTLSGAGGVTTSLAALSSSAQQNLAHHLPSAATSLLATYAGTSQKRTLQEEENAAAAAAVSEQGPDPRDVERILGECTALGSRWALYRRFVWERLQPEDDQNISDRESTVQSPPATALTAKQGGTFPNLSTRAADRRSGTDPMLRLLDDSDSRRTIENMLKMYYEPLEAWYLRSSIEKAHKMDTPDLSSKPQISSTVDDTFYLLKLVLNRLISTGNLVTFSSMRERISTIIERDYLGVLQKKMDAVYSGAASVGMGFGAGVGSSLVGLTGQGKESERERRERDLRTSYSVLLNDLDVSAQYTDRLIDDLIGSESASQTFLEIELAEVEEQLRDLGDLAGRMRAAAKNGLDQLFNQLTRPGLRSLLEDVYKGISYVLDDDGYAEAEEQDLVRKRFIANWAPLVDGYKLGAIRFDKDVRAVVNYLSGQTNFGGARDKFIRLQQIATILNLDSDEDSEDFYSSSGIAWRLSKPEYDSIVALRM</sequence>
<dbReference type="EMBL" id="JASBWV010000008">
    <property type="protein sequence ID" value="KAJ9124986.1"/>
    <property type="molecule type" value="Genomic_DNA"/>
</dbReference>
<gene>
    <name evidence="1" type="ORF">QFC24_002918</name>
</gene>
<evidence type="ECO:0000313" key="1">
    <source>
        <dbReference type="EMBL" id="KAJ9124986.1"/>
    </source>
</evidence>
<accession>A0ACC2XMY1</accession>
<name>A0ACC2XMY1_9TREE</name>
<comment type="caution">
    <text evidence="1">The sequence shown here is derived from an EMBL/GenBank/DDBJ whole genome shotgun (WGS) entry which is preliminary data.</text>
</comment>
<keyword evidence="2" id="KW-1185">Reference proteome</keyword>
<dbReference type="Proteomes" id="UP001234202">
    <property type="component" value="Unassembled WGS sequence"/>
</dbReference>